<dbReference type="InterPro" id="IPR036291">
    <property type="entry name" value="NAD(P)-bd_dom_sf"/>
</dbReference>
<sequence length="52" mass="6398">MLDISKAKFRLGWEPKMNIEQTVELTVDWYKRYREEEVYDVCVDQIVNFIQK</sequence>
<evidence type="ECO:0000313" key="2">
    <source>
        <dbReference type="Proteomes" id="UP001079672"/>
    </source>
</evidence>
<dbReference type="SUPFAM" id="SSF51735">
    <property type="entry name" value="NAD(P)-binding Rossmann-fold domains"/>
    <property type="match status" value="1"/>
</dbReference>
<reference evidence="1" key="1">
    <citation type="submission" date="2022-12" db="EMBL/GenBank/DDBJ databases">
        <title>Development of a Multilocus Sequence Typing Scheme for Bacteroides fragilis Based on Whole Genome Sequencing Data and Clinical Application.</title>
        <authorList>
            <person name="Nielsen F.D."/>
            <person name="Justesen U.S."/>
        </authorList>
    </citation>
    <scope>NUCLEOTIDE SEQUENCE</scope>
    <source>
        <strain evidence="1">BF_AM_ODE_DK_2015_4</strain>
    </source>
</reference>
<dbReference type="AlphaFoldDB" id="A0A9Q4JGX8"/>
<dbReference type="Gene3D" id="3.90.25.10">
    <property type="entry name" value="UDP-galactose 4-epimerase, domain 1"/>
    <property type="match status" value="1"/>
</dbReference>
<evidence type="ECO:0000313" key="1">
    <source>
        <dbReference type="EMBL" id="MCZ2688128.1"/>
    </source>
</evidence>
<proteinExistence type="predicted"/>
<comment type="caution">
    <text evidence="1">The sequence shown here is derived from an EMBL/GenBank/DDBJ whole genome shotgun (WGS) entry which is preliminary data.</text>
</comment>
<dbReference type="Proteomes" id="UP001079672">
    <property type="component" value="Unassembled WGS sequence"/>
</dbReference>
<accession>A0A9Q4JGX8</accession>
<organism evidence="1 2">
    <name type="scientific">Bacteroides fragilis</name>
    <dbReference type="NCBI Taxonomy" id="817"/>
    <lineage>
        <taxon>Bacteria</taxon>
        <taxon>Pseudomonadati</taxon>
        <taxon>Bacteroidota</taxon>
        <taxon>Bacteroidia</taxon>
        <taxon>Bacteroidales</taxon>
        <taxon>Bacteroidaceae</taxon>
        <taxon>Bacteroides</taxon>
    </lineage>
</organism>
<dbReference type="EMBL" id="JAPTZU010000005">
    <property type="protein sequence ID" value="MCZ2688128.1"/>
    <property type="molecule type" value="Genomic_DNA"/>
</dbReference>
<feature type="non-terminal residue" evidence="1">
    <location>
        <position position="1"/>
    </location>
</feature>
<name>A0A9Q4JGX8_BACFG</name>
<gene>
    <name evidence="1" type="ORF">O1433_11540</name>
</gene>
<protein>
    <submittedName>
        <fullName evidence="1">CDP-glucose 4,6-dehydratase</fullName>
    </submittedName>
</protein>